<comment type="subcellular location">
    <subcellularLocation>
        <location evidence="1 10">Cell membrane</location>
        <topology evidence="1 10">Multi-pass membrane protein</topology>
    </subcellularLocation>
</comment>
<dbReference type="Pfam" id="PF01741">
    <property type="entry name" value="MscL"/>
    <property type="match status" value="1"/>
</dbReference>
<comment type="similarity">
    <text evidence="2 10">Belongs to the MscL family.</text>
</comment>
<evidence type="ECO:0000256" key="6">
    <source>
        <dbReference type="ARBA" id="ARBA00022989"/>
    </source>
</evidence>
<evidence type="ECO:0000256" key="4">
    <source>
        <dbReference type="ARBA" id="ARBA00022475"/>
    </source>
</evidence>
<feature type="transmembrane region" description="Helical" evidence="10">
    <location>
        <begin position="38"/>
        <end position="59"/>
    </location>
</feature>
<evidence type="ECO:0000313" key="12">
    <source>
        <dbReference type="Proteomes" id="UP000322530"/>
    </source>
</evidence>
<evidence type="ECO:0000256" key="8">
    <source>
        <dbReference type="ARBA" id="ARBA00023136"/>
    </source>
</evidence>
<keyword evidence="6 10" id="KW-1133">Transmembrane helix</keyword>
<dbReference type="InterPro" id="IPR019823">
    <property type="entry name" value="Mechanosensitive_channel_CS"/>
</dbReference>
<proteinExistence type="inferred from homology"/>
<dbReference type="Proteomes" id="UP000322530">
    <property type="component" value="Unassembled WGS sequence"/>
</dbReference>
<dbReference type="SUPFAM" id="SSF81330">
    <property type="entry name" value="Gated mechanosensitive channel"/>
    <property type="match status" value="1"/>
</dbReference>
<keyword evidence="4 10" id="KW-1003">Cell membrane</keyword>
<sequence length="175" mass="18941">MAREIFDRDRLADYGKRGFQGGLSTLGDFRKFLLRGNVVDLAVGVVIGAAFNGLVQAFVNDVIKPLIGLLGNGQNFSGLHTILHGQTFLWGDLIGVFISFILTAAVVYFFVVKPINALQDGFGRLRPKHEVAPTTRDCPFCLSTVNLKATRCAYCTAQLPPVDGSQAQANVAPSR</sequence>
<dbReference type="GO" id="GO:0008381">
    <property type="term" value="F:mechanosensitive monoatomic ion channel activity"/>
    <property type="evidence" value="ECO:0007669"/>
    <property type="project" value="UniProtKB-UniRule"/>
</dbReference>
<gene>
    <name evidence="10" type="primary">mscL</name>
    <name evidence="11" type="ORF">KDI_02250</name>
</gene>
<evidence type="ECO:0000256" key="10">
    <source>
        <dbReference type="HAMAP-Rule" id="MF_00115"/>
    </source>
</evidence>
<dbReference type="OrthoDB" id="9810350at2"/>
<dbReference type="Gene3D" id="1.10.1200.120">
    <property type="entry name" value="Large-conductance mechanosensitive channel, MscL, domain 1"/>
    <property type="match status" value="1"/>
</dbReference>
<accession>A0A5A5T5G8</accession>
<dbReference type="EMBL" id="BIXY01000001">
    <property type="protein sequence ID" value="GCF06661.1"/>
    <property type="molecule type" value="Genomic_DNA"/>
</dbReference>
<keyword evidence="8 10" id="KW-0472">Membrane</keyword>
<keyword evidence="9 10" id="KW-0407">Ion channel</keyword>
<keyword evidence="5 10" id="KW-0812">Transmembrane</keyword>
<organism evidence="11 12">
    <name type="scientific">Dictyobacter arantiisoli</name>
    <dbReference type="NCBI Taxonomy" id="2014874"/>
    <lineage>
        <taxon>Bacteria</taxon>
        <taxon>Bacillati</taxon>
        <taxon>Chloroflexota</taxon>
        <taxon>Ktedonobacteria</taxon>
        <taxon>Ktedonobacterales</taxon>
        <taxon>Dictyobacteraceae</taxon>
        <taxon>Dictyobacter</taxon>
    </lineage>
</organism>
<dbReference type="PRINTS" id="PR01264">
    <property type="entry name" value="MECHCHANNEL"/>
</dbReference>
<name>A0A5A5T5G8_9CHLR</name>
<keyword evidence="7 10" id="KW-0406">Ion transport</keyword>
<dbReference type="GO" id="GO:0005886">
    <property type="term" value="C:plasma membrane"/>
    <property type="evidence" value="ECO:0007669"/>
    <property type="project" value="UniProtKB-SubCell"/>
</dbReference>
<protein>
    <recommendedName>
        <fullName evidence="10">Large-conductance mechanosensitive channel</fullName>
    </recommendedName>
</protein>
<dbReference type="HAMAP" id="MF_00115">
    <property type="entry name" value="MscL"/>
    <property type="match status" value="1"/>
</dbReference>
<evidence type="ECO:0000256" key="3">
    <source>
        <dbReference type="ARBA" id="ARBA00022448"/>
    </source>
</evidence>
<dbReference type="RefSeq" id="WP_149399438.1">
    <property type="nucleotide sequence ID" value="NZ_BIXY01000001.1"/>
</dbReference>
<comment type="function">
    <text evidence="10">Channel that opens in response to stretch forces in the membrane lipid bilayer. May participate in the regulation of osmotic pressure changes within the cell.</text>
</comment>
<evidence type="ECO:0000256" key="7">
    <source>
        <dbReference type="ARBA" id="ARBA00023065"/>
    </source>
</evidence>
<evidence type="ECO:0000313" key="11">
    <source>
        <dbReference type="EMBL" id="GCF06661.1"/>
    </source>
</evidence>
<dbReference type="InterPro" id="IPR001185">
    <property type="entry name" value="MS_channel"/>
</dbReference>
<comment type="caution">
    <text evidence="11">The sequence shown here is derived from an EMBL/GenBank/DDBJ whole genome shotgun (WGS) entry which is preliminary data.</text>
</comment>
<evidence type="ECO:0000256" key="9">
    <source>
        <dbReference type="ARBA" id="ARBA00023303"/>
    </source>
</evidence>
<keyword evidence="3 10" id="KW-0813">Transport</keyword>
<dbReference type="PROSITE" id="PS01327">
    <property type="entry name" value="MSCL"/>
    <property type="match status" value="1"/>
</dbReference>
<comment type="subunit">
    <text evidence="10">Homopentamer.</text>
</comment>
<dbReference type="PANTHER" id="PTHR30266:SF2">
    <property type="entry name" value="LARGE-CONDUCTANCE MECHANOSENSITIVE CHANNEL"/>
    <property type="match status" value="1"/>
</dbReference>
<evidence type="ECO:0000256" key="1">
    <source>
        <dbReference type="ARBA" id="ARBA00004651"/>
    </source>
</evidence>
<dbReference type="InterPro" id="IPR036019">
    <property type="entry name" value="MscL_channel"/>
</dbReference>
<reference evidence="11 12" key="1">
    <citation type="submission" date="2019-01" db="EMBL/GenBank/DDBJ databases">
        <title>Draft genome sequence of Dictyobacter sp. Uno17.</title>
        <authorList>
            <person name="Wang C.M."/>
            <person name="Zheng Y."/>
            <person name="Sakai Y."/>
            <person name="Abe K."/>
            <person name="Yokota A."/>
            <person name="Yabe S."/>
        </authorList>
    </citation>
    <scope>NUCLEOTIDE SEQUENCE [LARGE SCALE GENOMIC DNA]</scope>
    <source>
        <strain evidence="11 12">Uno17</strain>
    </source>
</reference>
<keyword evidence="12" id="KW-1185">Reference proteome</keyword>
<dbReference type="AlphaFoldDB" id="A0A5A5T5G8"/>
<feature type="transmembrane region" description="Helical" evidence="10">
    <location>
        <begin position="88"/>
        <end position="111"/>
    </location>
</feature>
<evidence type="ECO:0000256" key="2">
    <source>
        <dbReference type="ARBA" id="ARBA00007254"/>
    </source>
</evidence>
<dbReference type="PANTHER" id="PTHR30266">
    <property type="entry name" value="MECHANOSENSITIVE CHANNEL MSCL"/>
    <property type="match status" value="1"/>
</dbReference>
<dbReference type="NCBIfam" id="TIGR00220">
    <property type="entry name" value="mscL"/>
    <property type="match status" value="1"/>
</dbReference>
<evidence type="ECO:0000256" key="5">
    <source>
        <dbReference type="ARBA" id="ARBA00022692"/>
    </source>
</evidence>
<dbReference type="InterPro" id="IPR037673">
    <property type="entry name" value="MSC/AndL"/>
</dbReference>